<accession>A0A4R1LE36</accession>
<name>A0A4R1LE36_9BACT</name>
<dbReference type="RefSeq" id="WP_131992499.1">
    <property type="nucleotide sequence ID" value="NZ_SMGK01000001.1"/>
</dbReference>
<dbReference type="Proteomes" id="UP000295210">
    <property type="component" value="Unassembled WGS sequence"/>
</dbReference>
<dbReference type="SUPFAM" id="SSF46785">
    <property type="entry name" value="Winged helix' DNA-binding domain"/>
    <property type="match status" value="1"/>
</dbReference>
<dbReference type="PANTHER" id="PTHR33164:SF101">
    <property type="entry name" value="TRANSCRIPTIONAL REPRESSOR MPRA"/>
    <property type="match status" value="1"/>
</dbReference>
<evidence type="ECO:0000259" key="1">
    <source>
        <dbReference type="PROSITE" id="PS50995"/>
    </source>
</evidence>
<dbReference type="Gene3D" id="1.10.10.10">
    <property type="entry name" value="Winged helix-like DNA-binding domain superfamily/Winged helix DNA-binding domain"/>
    <property type="match status" value="1"/>
</dbReference>
<protein>
    <submittedName>
        <fullName evidence="2">DNA-binding MarR family transcriptional regulator</fullName>
    </submittedName>
</protein>
<dbReference type="AlphaFoldDB" id="A0A4R1LE36"/>
<comment type="caution">
    <text evidence="2">The sequence shown here is derived from an EMBL/GenBank/DDBJ whole genome shotgun (WGS) entry which is preliminary data.</text>
</comment>
<dbReference type="Pfam" id="PF12802">
    <property type="entry name" value="MarR_2"/>
    <property type="match status" value="1"/>
</dbReference>
<proteinExistence type="predicted"/>
<dbReference type="InterPro" id="IPR039422">
    <property type="entry name" value="MarR/SlyA-like"/>
</dbReference>
<dbReference type="InterPro" id="IPR036390">
    <property type="entry name" value="WH_DNA-bd_sf"/>
</dbReference>
<dbReference type="GO" id="GO:0003700">
    <property type="term" value="F:DNA-binding transcription factor activity"/>
    <property type="evidence" value="ECO:0007669"/>
    <property type="project" value="InterPro"/>
</dbReference>
<dbReference type="PROSITE" id="PS50995">
    <property type="entry name" value="HTH_MARR_2"/>
    <property type="match status" value="1"/>
</dbReference>
<dbReference type="InterPro" id="IPR000835">
    <property type="entry name" value="HTH_MarR-typ"/>
</dbReference>
<dbReference type="OrthoDB" id="121155at2"/>
<gene>
    <name evidence="2" type="ORF">C7378_1012</name>
</gene>
<dbReference type="GO" id="GO:0006950">
    <property type="term" value="P:response to stress"/>
    <property type="evidence" value="ECO:0007669"/>
    <property type="project" value="TreeGrafter"/>
</dbReference>
<dbReference type="PANTHER" id="PTHR33164">
    <property type="entry name" value="TRANSCRIPTIONAL REGULATOR, MARR FAMILY"/>
    <property type="match status" value="1"/>
</dbReference>
<organism evidence="2 3">
    <name type="scientific">Acidipila rosea</name>
    <dbReference type="NCBI Taxonomy" id="768535"/>
    <lineage>
        <taxon>Bacteria</taxon>
        <taxon>Pseudomonadati</taxon>
        <taxon>Acidobacteriota</taxon>
        <taxon>Terriglobia</taxon>
        <taxon>Terriglobales</taxon>
        <taxon>Acidobacteriaceae</taxon>
        <taxon>Acidipila</taxon>
    </lineage>
</organism>
<reference evidence="2 3" key="1">
    <citation type="submission" date="2019-03" db="EMBL/GenBank/DDBJ databases">
        <title>Genomic Encyclopedia of Type Strains, Phase IV (KMG-IV): sequencing the most valuable type-strain genomes for metagenomic binning, comparative biology and taxonomic classification.</title>
        <authorList>
            <person name="Goeker M."/>
        </authorList>
    </citation>
    <scope>NUCLEOTIDE SEQUENCE [LARGE SCALE GENOMIC DNA]</scope>
    <source>
        <strain evidence="2 3">DSM 103428</strain>
    </source>
</reference>
<keyword evidence="2" id="KW-0238">DNA-binding</keyword>
<sequence length="158" mass="18027">MANKLQHEIKQGRPFSSLEQEAALNIQRTADDLQRTFAKLIKPFGITPTQYNVLRILRGAAQTGLRCAEISERQISREPDITRLIDRLQRLKLVRRKRDPQDRRVVHNYITEEGLEKLAALDPLIGPAIKDQLGHMGDERLSLLIDLLEEARANPSDS</sequence>
<feature type="domain" description="HTH marR-type" evidence="1">
    <location>
        <begin position="19"/>
        <end position="153"/>
    </location>
</feature>
<dbReference type="InterPro" id="IPR036388">
    <property type="entry name" value="WH-like_DNA-bd_sf"/>
</dbReference>
<dbReference type="SMART" id="SM00347">
    <property type="entry name" value="HTH_MARR"/>
    <property type="match status" value="1"/>
</dbReference>
<dbReference type="GO" id="GO:0003677">
    <property type="term" value="F:DNA binding"/>
    <property type="evidence" value="ECO:0007669"/>
    <property type="project" value="UniProtKB-KW"/>
</dbReference>
<dbReference type="EMBL" id="SMGK01000001">
    <property type="protein sequence ID" value="TCK76007.1"/>
    <property type="molecule type" value="Genomic_DNA"/>
</dbReference>
<evidence type="ECO:0000313" key="2">
    <source>
        <dbReference type="EMBL" id="TCK76007.1"/>
    </source>
</evidence>
<evidence type="ECO:0000313" key="3">
    <source>
        <dbReference type="Proteomes" id="UP000295210"/>
    </source>
</evidence>
<keyword evidence="3" id="KW-1185">Reference proteome</keyword>